<protein>
    <submittedName>
        <fullName evidence="1">Uncharacterized protein</fullName>
    </submittedName>
</protein>
<reference evidence="1 2" key="1">
    <citation type="submission" date="2018-08" db="EMBL/GenBank/DDBJ databases">
        <title>A genome reference for cultivated species of the human gut microbiota.</title>
        <authorList>
            <person name="Zou Y."/>
            <person name="Xue W."/>
            <person name="Luo G."/>
        </authorList>
    </citation>
    <scope>NUCLEOTIDE SEQUENCE [LARGE SCALE GENOMIC DNA]</scope>
    <source>
        <strain evidence="1 2">AF45-14BH</strain>
    </source>
</reference>
<gene>
    <name evidence="1" type="ORF">DW068_08825</name>
</gene>
<comment type="caution">
    <text evidence="1">The sequence shown here is derived from an EMBL/GenBank/DDBJ whole genome shotgun (WGS) entry which is preliminary data.</text>
</comment>
<dbReference type="AlphaFoldDB" id="A0A415G6V3"/>
<organism evidence="1 2">
    <name type="scientific">Anaerobutyricum hallii</name>
    <dbReference type="NCBI Taxonomy" id="39488"/>
    <lineage>
        <taxon>Bacteria</taxon>
        <taxon>Bacillati</taxon>
        <taxon>Bacillota</taxon>
        <taxon>Clostridia</taxon>
        <taxon>Lachnospirales</taxon>
        <taxon>Lachnospiraceae</taxon>
        <taxon>Anaerobutyricum</taxon>
    </lineage>
</organism>
<name>A0A415G6V3_9FIRM</name>
<dbReference type="Proteomes" id="UP000283497">
    <property type="component" value="Unassembled WGS sequence"/>
</dbReference>
<proteinExistence type="predicted"/>
<sequence>MIQEEKKVSPMEKRNKELDIKAGAVYYMDELRIRGERIDPKRVVVKEIYPHMIIVEDENGFCSGITLASAAVDLRKTKYKTLDKTLEGGR</sequence>
<evidence type="ECO:0000313" key="2">
    <source>
        <dbReference type="Proteomes" id="UP000283497"/>
    </source>
</evidence>
<evidence type="ECO:0000313" key="1">
    <source>
        <dbReference type="EMBL" id="RHK38774.1"/>
    </source>
</evidence>
<dbReference type="EMBL" id="QRNJ01000031">
    <property type="protein sequence ID" value="RHK38774.1"/>
    <property type="molecule type" value="Genomic_DNA"/>
</dbReference>
<dbReference type="RefSeq" id="WP_118314609.1">
    <property type="nucleotide sequence ID" value="NZ_QRNJ01000031.1"/>
</dbReference>
<accession>A0A415G6V3</accession>